<accession>A0A504XCB9</accession>
<comment type="caution">
    <text evidence="3">The sequence shown here is derived from an EMBL/GenBank/DDBJ whole genome shotgun (WGS) entry which is preliminary data.</text>
</comment>
<dbReference type="SUPFAM" id="SSF143113">
    <property type="entry name" value="NAP-like"/>
    <property type="match status" value="1"/>
</dbReference>
<feature type="compositionally biased region" description="Low complexity" evidence="2">
    <location>
        <begin position="181"/>
        <end position="192"/>
    </location>
</feature>
<dbReference type="Proteomes" id="UP000318821">
    <property type="component" value="Unassembled WGS sequence"/>
</dbReference>
<feature type="region of interest" description="Disordered" evidence="2">
    <location>
        <begin position="135"/>
        <end position="198"/>
    </location>
</feature>
<evidence type="ECO:0000313" key="3">
    <source>
        <dbReference type="EMBL" id="TPP45448.1"/>
    </source>
</evidence>
<organism evidence="3 4">
    <name type="scientific">Leishmania donovani</name>
    <dbReference type="NCBI Taxonomy" id="5661"/>
    <lineage>
        <taxon>Eukaryota</taxon>
        <taxon>Discoba</taxon>
        <taxon>Euglenozoa</taxon>
        <taxon>Kinetoplastea</taxon>
        <taxon>Metakinetoplastina</taxon>
        <taxon>Trypanosomatida</taxon>
        <taxon>Trypanosomatidae</taxon>
        <taxon>Leishmaniinae</taxon>
        <taxon>Leishmania</taxon>
    </lineage>
</organism>
<dbReference type="Gene3D" id="3.30.1120.90">
    <property type="entry name" value="Nucleosome assembly protein"/>
    <property type="match status" value="1"/>
</dbReference>
<evidence type="ECO:0000313" key="4">
    <source>
        <dbReference type="Proteomes" id="UP000318821"/>
    </source>
</evidence>
<dbReference type="EMBL" id="RHLD01000038">
    <property type="protein sequence ID" value="TPP45448.1"/>
    <property type="molecule type" value="Genomic_DNA"/>
</dbReference>
<dbReference type="VEuPathDB" id="TriTrypDB:LDHU3_20.1650"/>
<dbReference type="GO" id="GO:0005634">
    <property type="term" value="C:nucleus"/>
    <property type="evidence" value="ECO:0007669"/>
    <property type="project" value="InterPro"/>
</dbReference>
<dbReference type="VEuPathDB" id="TriTrypDB:LdCL_200017900"/>
<comment type="similarity">
    <text evidence="1">Belongs to the nucleosome assembly protein (NAP) family.</text>
</comment>
<feature type="compositionally biased region" description="Acidic residues" evidence="2">
    <location>
        <begin position="161"/>
        <end position="171"/>
    </location>
</feature>
<reference evidence="4" key="1">
    <citation type="submission" date="2019-02" db="EMBL/GenBank/DDBJ databases">
        <title>FDA dAtabase for Regulatory Grade micrObial Sequences (FDA-ARGOS): Supporting development and validation of Infectious Disease Dx tests.</title>
        <authorList>
            <person name="Duncan R."/>
            <person name="Fisher C."/>
            <person name="Tallon L."/>
            <person name="Sadzewicz L."/>
            <person name="Sengamalay N."/>
            <person name="Ott S."/>
            <person name="Godinez A."/>
            <person name="Nagaraj S."/>
            <person name="Vavikolanu K."/>
            <person name="Vyas G."/>
            <person name="Nadendla S."/>
            <person name="Aluvathingal J."/>
            <person name="Sichtig H."/>
        </authorList>
    </citation>
    <scope>NUCLEOTIDE SEQUENCE [LARGE SCALE GENOMIC DNA]</scope>
    <source>
        <strain evidence="4">FDAARGOS_360</strain>
    </source>
</reference>
<dbReference type="InterPro" id="IPR002164">
    <property type="entry name" value="NAP_family"/>
</dbReference>
<name>A0A504XCB9_LEIDO</name>
<sequence length="428" mass="46782">MEKAKEIQSKLDSLQQEMHAKVEACDVKYSKEKNAIFAARRAAVAELIAKKEMPANFWALALIALLQMKDRESTTTPHFLGPYDEELLKTYLEDIEVLYTDKGHRITLRFKPNPFFEETELWAQASEIMNYEAGEEDEMPPAEESWGFSGVTWKDGHGPQLDEDEDEEDDGAPGKKRPHPSSGGLAASASSSTQGPSVLEEWEDEMADRKMLLRMVELFVHHNPVSALRDAGAATAGASNARLRTRRSAYKPVKSGFPHVRRLTVAAAKDGDATSGGTGIATTAYTTPAGKKARLKCGFLVGFHGAEAVIASYSADLYSADIWRWRVTPAHVSGTTPSLPSISKPLPSFRKGETQLRISLESSVAGYEANGSSMLPASMLQWFYRSVQPFLNMTASVCSNCTSAVTVLVSPEALNTSGNQKSAAVRDR</sequence>
<gene>
    <name evidence="3" type="ORF">CGC20_31425</name>
</gene>
<dbReference type="VEuPathDB" id="TriTrypDB:LdBPK_201330.1"/>
<dbReference type="InterPro" id="IPR037231">
    <property type="entry name" value="NAP-like_sf"/>
</dbReference>
<dbReference type="GO" id="GO:0006334">
    <property type="term" value="P:nucleosome assembly"/>
    <property type="evidence" value="ECO:0007669"/>
    <property type="project" value="InterPro"/>
</dbReference>
<evidence type="ECO:0000256" key="1">
    <source>
        <dbReference type="ARBA" id="ARBA00009947"/>
    </source>
</evidence>
<protein>
    <submittedName>
        <fullName evidence="3">Nucleosome assembly protein (NAP) family protein</fullName>
    </submittedName>
</protein>
<dbReference type="AlphaFoldDB" id="A0A504XCB9"/>
<evidence type="ECO:0000256" key="2">
    <source>
        <dbReference type="SAM" id="MobiDB-lite"/>
    </source>
</evidence>
<dbReference type="PANTHER" id="PTHR11875">
    <property type="entry name" value="TESTIS-SPECIFIC Y-ENCODED PROTEIN"/>
    <property type="match status" value="1"/>
</dbReference>
<proteinExistence type="inferred from homology"/>